<evidence type="ECO:0000256" key="4">
    <source>
        <dbReference type="ARBA" id="ARBA00022692"/>
    </source>
</evidence>
<evidence type="ECO:0000256" key="3">
    <source>
        <dbReference type="ARBA" id="ARBA00022475"/>
    </source>
</evidence>
<keyword evidence="2 7" id="KW-0813">Transport</keyword>
<protein>
    <submittedName>
        <fullName evidence="9">ABC-type dipeptide/oligopeptide/nickel transport system permease subunit</fullName>
    </submittedName>
</protein>
<dbReference type="SUPFAM" id="SSF161098">
    <property type="entry name" value="MetI-like"/>
    <property type="match status" value="1"/>
</dbReference>
<name>A0ABV2R1P9_9HYPH</name>
<keyword evidence="3" id="KW-1003">Cell membrane</keyword>
<keyword evidence="5 7" id="KW-1133">Transmembrane helix</keyword>
<dbReference type="InterPro" id="IPR035906">
    <property type="entry name" value="MetI-like_sf"/>
</dbReference>
<evidence type="ECO:0000256" key="6">
    <source>
        <dbReference type="ARBA" id="ARBA00023136"/>
    </source>
</evidence>
<comment type="subcellular location">
    <subcellularLocation>
        <location evidence="1 7">Cell membrane</location>
        <topology evidence="1 7">Multi-pass membrane protein</topology>
    </subcellularLocation>
</comment>
<keyword evidence="10" id="KW-1185">Reference proteome</keyword>
<keyword evidence="6 7" id="KW-0472">Membrane</keyword>
<dbReference type="RefSeq" id="WP_354552441.1">
    <property type="nucleotide sequence ID" value="NZ_JBEPSM010000002.1"/>
</dbReference>
<feature type="transmembrane region" description="Helical" evidence="7">
    <location>
        <begin position="247"/>
        <end position="268"/>
    </location>
</feature>
<dbReference type="InterPro" id="IPR050366">
    <property type="entry name" value="BP-dependent_transpt_permease"/>
</dbReference>
<comment type="similarity">
    <text evidence="7">Belongs to the binding-protein-dependent transport system permease family.</text>
</comment>
<feature type="transmembrane region" description="Helical" evidence="7">
    <location>
        <begin position="84"/>
        <end position="107"/>
    </location>
</feature>
<evidence type="ECO:0000313" key="9">
    <source>
        <dbReference type="EMBL" id="MET4635194.1"/>
    </source>
</evidence>
<dbReference type="PANTHER" id="PTHR43386:SF25">
    <property type="entry name" value="PEPTIDE ABC TRANSPORTER PERMEASE PROTEIN"/>
    <property type="match status" value="1"/>
</dbReference>
<accession>A0ABV2R1P9</accession>
<feature type="transmembrane region" description="Helical" evidence="7">
    <location>
        <begin position="21"/>
        <end position="41"/>
    </location>
</feature>
<dbReference type="InterPro" id="IPR000515">
    <property type="entry name" value="MetI-like"/>
</dbReference>
<feature type="domain" description="ABC transmembrane type-1" evidence="8">
    <location>
        <begin position="80"/>
        <end position="269"/>
    </location>
</feature>
<reference evidence="9 10" key="1">
    <citation type="submission" date="2024-06" db="EMBL/GenBank/DDBJ databases">
        <title>Sorghum-associated microbial communities from plants grown in Nebraska, USA.</title>
        <authorList>
            <person name="Schachtman D."/>
        </authorList>
    </citation>
    <scope>NUCLEOTIDE SEQUENCE [LARGE SCALE GENOMIC DNA]</scope>
    <source>
        <strain evidence="9 10">3207</strain>
    </source>
</reference>
<sequence>MKKIASRTLSILGRLLASKGSALALIFLVGITLAAIFADYLPLNPVGQKLANALKGPSATNWFGTDELGRDILSRVIFGARTSLVTAGGAVMIAALVGVPIGLVAGFFGGWRDAALMRFVDVLLALPAILFAMAMIAVLGRSQAAALIAVGLTGIPSFARITRAQVLTLRKRDFVTAVEAFGGTATYNMFRTILPNSWSPIFVQVVVLCSVAILLEAALSFLGVGVPPPTPSWGEMLRTGKSYLHEAPYYAVLPGIVLTLTILSFDVLGRALSGLLEGHRDPVIAPKGEGATP</sequence>
<dbReference type="PANTHER" id="PTHR43386">
    <property type="entry name" value="OLIGOPEPTIDE TRANSPORT SYSTEM PERMEASE PROTEIN APPC"/>
    <property type="match status" value="1"/>
</dbReference>
<evidence type="ECO:0000256" key="7">
    <source>
        <dbReference type="RuleBase" id="RU363032"/>
    </source>
</evidence>
<feature type="transmembrane region" description="Helical" evidence="7">
    <location>
        <begin position="144"/>
        <end position="162"/>
    </location>
</feature>
<evidence type="ECO:0000259" key="8">
    <source>
        <dbReference type="PROSITE" id="PS50928"/>
    </source>
</evidence>
<dbReference type="EMBL" id="JBEPSM010000002">
    <property type="protein sequence ID" value="MET4635194.1"/>
    <property type="molecule type" value="Genomic_DNA"/>
</dbReference>
<keyword evidence="4 7" id="KW-0812">Transmembrane</keyword>
<evidence type="ECO:0000256" key="5">
    <source>
        <dbReference type="ARBA" id="ARBA00022989"/>
    </source>
</evidence>
<organism evidence="9 10">
    <name type="scientific">Kaistia defluvii</name>
    <dbReference type="NCBI Taxonomy" id="410841"/>
    <lineage>
        <taxon>Bacteria</taxon>
        <taxon>Pseudomonadati</taxon>
        <taxon>Pseudomonadota</taxon>
        <taxon>Alphaproteobacteria</taxon>
        <taxon>Hyphomicrobiales</taxon>
        <taxon>Kaistiaceae</taxon>
        <taxon>Kaistia</taxon>
    </lineage>
</organism>
<evidence type="ECO:0000256" key="1">
    <source>
        <dbReference type="ARBA" id="ARBA00004651"/>
    </source>
</evidence>
<feature type="transmembrane region" description="Helical" evidence="7">
    <location>
        <begin position="119"/>
        <end position="138"/>
    </location>
</feature>
<dbReference type="Proteomes" id="UP001549321">
    <property type="component" value="Unassembled WGS sequence"/>
</dbReference>
<comment type="caution">
    <text evidence="9">The sequence shown here is derived from an EMBL/GenBank/DDBJ whole genome shotgun (WGS) entry which is preliminary data.</text>
</comment>
<dbReference type="Pfam" id="PF00528">
    <property type="entry name" value="BPD_transp_1"/>
    <property type="match status" value="1"/>
</dbReference>
<feature type="transmembrane region" description="Helical" evidence="7">
    <location>
        <begin position="201"/>
        <end position="227"/>
    </location>
</feature>
<dbReference type="PROSITE" id="PS50928">
    <property type="entry name" value="ABC_TM1"/>
    <property type="match status" value="1"/>
</dbReference>
<gene>
    <name evidence="9" type="ORF">ABIE08_003140</name>
</gene>
<dbReference type="CDD" id="cd06261">
    <property type="entry name" value="TM_PBP2"/>
    <property type="match status" value="1"/>
</dbReference>
<dbReference type="Gene3D" id="1.10.3720.10">
    <property type="entry name" value="MetI-like"/>
    <property type="match status" value="1"/>
</dbReference>
<proteinExistence type="inferred from homology"/>
<evidence type="ECO:0000313" key="10">
    <source>
        <dbReference type="Proteomes" id="UP001549321"/>
    </source>
</evidence>
<evidence type="ECO:0000256" key="2">
    <source>
        <dbReference type="ARBA" id="ARBA00022448"/>
    </source>
</evidence>